<protein>
    <submittedName>
        <fullName evidence="2">Uncharacterized protein</fullName>
    </submittedName>
</protein>
<evidence type="ECO:0000313" key="3">
    <source>
        <dbReference type="Proteomes" id="UP001222377"/>
    </source>
</evidence>
<keyword evidence="1" id="KW-0175">Coiled coil</keyword>
<feature type="coiled-coil region" evidence="1">
    <location>
        <begin position="4"/>
        <end position="38"/>
    </location>
</feature>
<dbReference type="Proteomes" id="UP001222377">
    <property type="component" value="Unassembled WGS sequence"/>
</dbReference>
<sequence length="112" mass="13309">MANTQSLKEKKEKLEKEKRILEEKLKDVESNITKINNMQKPYVANVSAYSGHYSMQFEKEEKAKKKLYEYASKRYFKNGLNYGVYLYKWNEDGSKTLLESIPLGRENFEPRL</sequence>
<reference evidence="2" key="1">
    <citation type="submission" date="2023-02" db="EMBL/GenBank/DDBJ databases">
        <title>Draft Whole-Genome Sequences of Bacillus Strains of Potential Probiotic for Poultry.</title>
        <authorList>
            <person name="Ma L.M."/>
            <person name="Lopez-Guerra N."/>
            <person name="Zhang G."/>
        </authorList>
    </citation>
    <scope>NUCLEOTIDE SEQUENCE</scope>
    <source>
        <strain evidence="2">OSU1013-24</strain>
    </source>
</reference>
<comment type="caution">
    <text evidence="2">The sequence shown here is derived from an EMBL/GenBank/DDBJ whole genome shotgun (WGS) entry which is preliminary data.</text>
</comment>
<evidence type="ECO:0000313" key="2">
    <source>
        <dbReference type="EMBL" id="MDF4194882.1"/>
    </source>
</evidence>
<dbReference type="RefSeq" id="WP_021493493.1">
    <property type="nucleotide sequence ID" value="NZ_JARKHX010000004.1"/>
</dbReference>
<name>A0AAP3YFP1_BACAM</name>
<organism evidence="2 3">
    <name type="scientific">Bacillus amyloliquefaciens</name>
    <name type="common">Bacillus velezensis</name>
    <dbReference type="NCBI Taxonomy" id="1390"/>
    <lineage>
        <taxon>Bacteria</taxon>
        <taxon>Bacillati</taxon>
        <taxon>Bacillota</taxon>
        <taxon>Bacilli</taxon>
        <taxon>Bacillales</taxon>
        <taxon>Bacillaceae</taxon>
        <taxon>Bacillus</taxon>
        <taxon>Bacillus amyloliquefaciens group</taxon>
    </lineage>
</organism>
<dbReference type="EMBL" id="JARKHX010000004">
    <property type="protein sequence ID" value="MDF4194882.1"/>
    <property type="molecule type" value="Genomic_DNA"/>
</dbReference>
<proteinExistence type="predicted"/>
<evidence type="ECO:0000256" key="1">
    <source>
        <dbReference type="SAM" id="Coils"/>
    </source>
</evidence>
<gene>
    <name evidence="2" type="ORF">PV946_14075</name>
</gene>
<dbReference type="AlphaFoldDB" id="A0AAP3YFP1"/>
<accession>A0AAP3YFP1</accession>